<evidence type="ECO:0000313" key="3">
    <source>
        <dbReference type="EMBL" id="NOT33225.1"/>
    </source>
</evidence>
<comment type="caution">
    <text evidence="3">The sequence shown here is derived from an EMBL/GenBank/DDBJ whole genome shotgun (WGS) entry which is preliminary data.</text>
</comment>
<dbReference type="Gene3D" id="1.10.1130.10">
    <property type="entry name" value="Flavocytochrome C3, Chain A"/>
    <property type="match status" value="2"/>
</dbReference>
<dbReference type="InterPro" id="IPR010177">
    <property type="entry name" value="Paired_CXXCH_1"/>
</dbReference>
<gene>
    <name evidence="3" type="ORF">HOP12_03545</name>
</gene>
<reference evidence="3 4" key="1">
    <citation type="submission" date="2020-04" db="EMBL/GenBank/DDBJ databases">
        <title>Metagenomic profiling of ammonia- and methane-oxidizing microorganisms in a Dutch drinking water treatment plant.</title>
        <authorList>
            <person name="Poghosyan L."/>
            <person name="Leucker S."/>
        </authorList>
    </citation>
    <scope>NUCLEOTIDE SEQUENCE [LARGE SCALE GENOMIC DNA]</scope>
    <source>
        <strain evidence="3">S-RSF-IL-03</strain>
    </source>
</reference>
<dbReference type="SUPFAM" id="SSF48695">
    <property type="entry name" value="Multiheme cytochromes"/>
    <property type="match status" value="1"/>
</dbReference>
<dbReference type="PANTHER" id="PTHR35038">
    <property type="entry name" value="DISSIMILATORY SULFITE REDUCTASE SIRA"/>
    <property type="match status" value="1"/>
</dbReference>
<dbReference type="EMBL" id="JABFRW010000033">
    <property type="protein sequence ID" value="NOT33225.1"/>
    <property type="molecule type" value="Genomic_DNA"/>
</dbReference>
<protein>
    <recommendedName>
        <fullName evidence="2">Doubled CXXCH motif domain-containing protein</fullName>
    </recommendedName>
</protein>
<name>A0A849SMX4_UNCEI</name>
<evidence type="ECO:0000256" key="1">
    <source>
        <dbReference type="ARBA" id="ARBA00022729"/>
    </source>
</evidence>
<dbReference type="InterPro" id="IPR051829">
    <property type="entry name" value="Multiheme_Cytochr_ET"/>
</dbReference>
<dbReference type="InterPro" id="IPR036280">
    <property type="entry name" value="Multihaem_cyt_sf"/>
</dbReference>
<accession>A0A849SMX4</accession>
<dbReference type="Pfam" id="PF09699">
    <property type="entry name" value="Paired_CXXCH_1"/>
    <property type="match status" value="1"/>
</dbReference>
<dbReference type="Proteomes" id="UP000580839">
    <property type="component" value="Unassembled WGS sequence"/>
</dbReference>
<evidence type="ECO:0000259" key="2">
    <source>
        <dbReference type="Pfam" id="PF09699"/>
    </source>
</evidence>
<dbReference type="AlphaFoldDB" id="A0A849SMX4"/>
<dbReference type="PANTHER" id="PTHR35038:SF8">
    <property type="entry name" value="C-TYPE POLYHEME CYTOCHROME OMCC"/>
    <property type="match status" value="1"/>
</dbReference>
<sequence length="600" mass="66793">MIAALAALAATVAIGARITGELRTPVELPQVAYATSEQCVMCHPGRYETWHRTFHRTMTQPARATAVVGDFENASLTYQGVTSRFTRDGERFFVETLSPANTMERYEIAMTVGSRRIQQYVTRVGDRHVRLPVAWNIEERRWIHLNGGFLDPDATAFNAHRTDWDSNCIFCHNVKAQPRLNRETDTFDARVAELGIACEACHGPADLHIRRNRDPLRRYLLYLGDRDPTIRSPRELPRMQQIQICGHCHGQRLPNPRERIAEFMTVGDPYTAGDDLSRFTTPIDAHTELAGTDLSQRFWSDGTPRLTAYEYQGLLTSEGHGSSDLTCMSCHDMHGGDPRGMIQPAMRGNAGCVQCHAEIGRNVSKHTGHEAAGSGSECYACHMPPTTYGLLTVHPSHRITSPAPARAWRNEMPEACTLCHTDRTAIWAARETARQFGTPPPDDEPSDRAFETAESIRSLFGGDVVQRAVAANALAQARSYTSDPTQRLWAVPFLLLTMEDPYPAVRHFAHRGLLELCARAEVGESAIGAAPKSPPFDYLAEPAARTAALQSWWSWWQGLDKRRLSHPGAAVPLDAEFMPRRDVITSLIARQSNHLVSIGE</sequence>
<organism evidence="3 4">
    <name type="scientific">Eiseniibacteriota bacterium</name>
    <dbReference type="NCBI Taxonomy" id="2212470"/>
    <lineage>
        <taxon>Bacteria</taxon>
        <taxon>Candidatus Eiseniibacteriota</taxon>
    </lineage>
</organism>
<feature type="domain" description="Doubled CXXCH motif" evidence="2">
    <location>
        <begin position="326"/>
        <end position="358"/>
    </location>
</feature>
<keyword evidence="1" id="KW-0732">Signal</keyword>
<evidence type="ECO:0000313" key="4">
    <source>
        <dbReference type="Proteomes" id="UP000580839"/>
    </source>
</evidence>
<proteinExistence type="predicted"/>